<gene>
    <name evidence="2" type="ORF">SLEP1_g3204</name>
</gene>
<dbReference type="EMBL" id="BPVZ01000003">
    <property type="protein sequence ID" value="GKU89007.1"/>
    <property type="molecule type" value="Genomic_DNA"/>
</dbReference>
<feature type="compositionally biased region" description="Basic and acidic residues" evidence="1">
    <location>
        <begin position="21"/>
        <end position="31"/>
    </location>
</feature>
<keyword evidence="3" id="KW-1185">Reference proteome</keyword>
<accession>A0AAV5HR25</accession>
<evidence type="ECO:0000313" key="2">
    <source>
        <dbReference type="EMBL" id="GKU89007.1"/>
    </source>
</evidence>
<sequence>MEVVAGGAATRGGSLPTASSARKEWRPVSEHRPVRNAGDEVVIYSEMFALGFFG</sequence>
<dbReference type="AlphaFoldDB" id="A0AAV5HR25"/>
<organism evidence="2 3">
    <name type="scientific">Rubroshorea leprosula</name>
    <dbReference type="NCBI Taxonomy" id="152421"/>
    <lineage>
        <taxon>Eukaryota</taxon>
        <taxon>Viridiplantae</taxon>
        <taxon>Streptophyta</taxon>
        <taxon>Embryophyta</taxon>
        <taxon>Tracheophyta</taxon>
        <taxon>Spermatophyta</taxon>
        <taxon>Magnoliopsida</taxon>
        <taxon>eudicotyledons</taxon>
        <taxon>Gunneridae</taxon>
        <taxon>Pentapetalae</taxon>
        <taxon>rosids</taxon>
        <taxon>malvids</taxon>
        <taxon>Malvales</taxon>
        <taxon>Dipterocarpaceae</taxon>
        <taxon>Rubroshorea</taxon>
    </lineage>
</organism>
<name>A0AAV5HR25_9ROSI</name>
<dbReference type="Proteomes" id="UP001054252">
    <property type="component" value="Unassembled WGS sequence"/>
</dbReference>
<protein>
    <submittedName>
        <fullName evidence="2">Uncharacterized protein</fullName>
    </submittedName>
</protein>
<feature type="region of interest" description="Disordered" evidence="1">
    <location>
        <begin position="1"/>
        <end position="31"/>
    </location>
</feature>
<evidence type="ECO:0000256" key="1">
    <source>
        <dbReference type="SAM" id="MobiDB-lite"/>
    </source>
</evidence>
<reference evidence="2 3" key="1">
    <citation type="journal article" date="2021" name="Commun. Biol.">
        <title>The genome of Shorea leprosula (Dipterocarpaceae) highlights the ecological relevance of drought in aseasonal tropical rainforests.</title>
        <authorList>
            <person name="Ng K.K.S."/>
            <person name="Kobayashi M.J."/>
            <person name="Fawcett J.A."/>
            <person name="Hatakeyama M."/>
            <person name="Paape T."/>
            <person name="Ng C.H."/>
            <person name="Ang C.C."/>
            <person name="Tnah L.H."/>
            <person name="Lee C.T."/>
            <person name="Nishiyama T."/>
            <person name="Sese J."/>
            <person name="O'Brien M.J."/>
            <person name="Copetti D."/>
            <person name="Mohd Noor M.I."/>
            <person name="Ong R.C."/>
            <person name="Putra M."/>
            <person name="Sireger I.Z."/>
            <person name="Indrioko S."/>
            <person name="Kosugi Y."/>
            <person name="Izuno A."/>
            <person name="Isagi Y."/>
            <person name="Lee S.L."/>
            <person name="Shimizu K.K."/>
        </authorList>
    </citation>
    <scope>NUCLEOTIDE SEQUENCE [LARGE SCALE GENOMIC DNA]</scope>
    <source>
        <strain evidence="2">214</strain>
    </source>
</reference>
<proteinExistence type="predicted"/>
<evidence type="ECO:0000313" key="3">
    <source>
        <dbReference type="Proteomes" id="UP001054252"/>
    </source>
</evidence>
<comment type="caution">
    <text evidence="2">The sequence shown here is derived from an EMBL/GenBank/DDBJ whole genome shotgun (WGS) entry which is preliminary data.</text>
</comment>